<dbReference type="KEGG" id="kol:Kole_2159"/>
<feature type="domain" description="Thiamine pyrophosphate enzyme TPP-binding" evidence="2">
    <location>
        <begin position="58"/>
        <end position="211"/>
    </location>
</feature>
<evidence type="ECO:0000256" key="1">
    <source>
        <dbReference type="ARBA" id="ARBA00023002"/>
    </source>
</evidence>
<proteinExistence type="predicted"/>
<dbReference type="InterPro" id="IPR029061">
    <property type="entry name" value="THDP-binding"/>
</dbReference>
<reference evidence="3 4" key="2">
    <citation type="journal article" date="2011" name="J. Bacteriol.">
        <title>Genome Sequence of Kosmotoga olearia Strain TBF 19.5.1, a Thermophilic Bacterium with a Wide Growth Temperature Range, Isolated from the Troll B Oil Platform in the North Sea.</title>
        <authorList>
            <person name="Swithers K.S."/>
            <person name="Dipippo J.L."/>
            <person name="Bruce D.C."/>
            <person name="Detter C."/>
            <person name="Tapia R."/>
            <person name="Han S."/>
            <person name="Goodwin L.A."/>
            <person name="Han J."/>
            <person name="Woyke T."/>
            <person name="Pitluck S."/>
            <person name="Pennacchio L."/>
            <person name="Nolan M."/>
            <person name="Mikhailova N."/>
            <person name="Land M.L."/>
            <person name="Nesbo C.L."/>
            <person name="Gogarten J.P."/>
            <person name="Noll K.M."/>
        </authorList>
    </citation>
    <scope>NUCLEOTIDE SEQUENCE [LARGE SCALE GENOMIC DNA]</scope>
    <source>
        <strain evidence="4">ATCC BAA-1733 / DSM 21960 / TBF 19.5.1</strain>
    </source>
</reference>
<dbReference type="PANTHER" id="PTHR48084:SF3">
    <property type="entry name" value="SUBUNIT OF PYRUVATE:FLAVODOXIN OXIDOREDUCTASE"/>
    <property type="match status" value="1"/>
</dbReference>
<dbReference type="Gene3D" id="3.40.50.970">
    <property type="match status" value="1"/>
</dbReference>
<evidence type="ECO:0000313" key="4">
    <source>
        <dbReference type="Proteomes" id="UP000002382"/>
    </source>
</evidence>
<name>C5CIQ3_KOSOT</name>
<dbReference type="OrthoDB" id="9775140at2"/>
<dbReference type="HOGENOM" id="CLU_048564_2_1_0"/>
<evidence type="ECO:0000259" key="2">
    <source>
        <dbReference type="Pfam" id="PF02775"/>
    </source>
</evidence>
<sequence>MAKVTLFQRPKSLAKRDFTYCPGCHHGIVHRLIAEVIDELGIQGKTIMVAPVGCSVFAYEFFDVDGTVAPHGRAPAVATGMKRAMPDRVVFTYQGDGDLAAIGTAEIIHAANRGEKITTIFINNAIYGMTGGQMAPTTLLGMKTTTSPYGRTSEREGYPIHVSEILKEAAGVVYLERVAVSSPAEVRKAKQAIKKAFIAQIKGLGFSLVEVLSTCPTNWGMSPIESIKWLNENMKKEYPMGVFVDKVGDVK</sequence>
<dbReference type="Proteomes" id="UP000002382">
    <property type="component" value="Chromosome"/>
</dbReference>
<dbReference type="InterPro" id="IPR051457">
    <property type="entry name" value="2-oxoacid:Fd_oxidoreductase"/>
</dbReference>
<dbReference type="eggNOG" id="COG1013">
    <property type="taxonomic scope" value="Bacteria"/>
</dbReference>
<dbReference type="EMBL" id="CP001634">
    <property type="protein sequence ID" value="ACR80836.1"/>
    <property type="molecule type" value="Genomic_DNA"/>
</dbReference>
<dbReference type="GO" id="GO:0016625">
    <property type="term" value="F:oxidoreductase activity, acting on the aldehyde or oxo group of donors, iron-sulfur protein as acceptor"/>
    <property type="evidence" value="ECO:0007669"/>
    <property type="project" value="UniProtKB-ARBA"/>
</dbReference>
<dbReference type="InterPro" id="IPR011766">
    <property type="entry name" value="TPP_enzyme_TPP-bd"/>
</dbReference>
<keyword evidence="1" id="KW-0560">Oxidoreductase</keyword>
<gene>
    <name evidence="3" type="ordered locus">Kole_2159</name>
</gene>
<evidence type="ECO:0000313" key="3">
    <source>
        <dbReference type="EMBL" id="ACR80836.1"/>
    </source>
</evidence>
<dbReference type="GO" id="GO:0045333">
    <property type="term" value="P:cellular respiration"/>
    <property type="evidence" value="ECO:0007669"/>
    <property type="project" value="UniProtKB-ARBA"/>
</dbReference>
<accession>C5CIQ3</accession>
<dbReference type="STRING" id="521045.Kole_2159"/>
<dbReference type="Pfam" id="PF02775">
    <property type="entry name" value="TPP_enzyme_C"/>
    <property type="match status" value="1"/>
</dbReference>
<keyword evidence="4" id="KW-1185">Reference proteome</keyword>
<dbReference type="SUPFAM" id="SSF52518">
    <property type="entry name" value="Thiamin diphosphate-binding fold (THDP-binding)"/>
    <property type="match status" value="1"/>
</dbReference>
<dbReference type="CDD" id="cd03375">
    <property type="entry name" value="TPP_OGFOR"/>
    <property type="match status" value="1"/>
</dbReference>
<reference evidence="3 4" key="1">
    <citation type="submission" date="2009-06" db="EMBL/GenBank/DDBJ databases">
        <title>Complete sequence of Thermotogales bacterium TBF 19.5.1.</title>
        <authorList>
            <consortium name="US DOE Joint Genome Institute"/>
            <person name="Lucas S."/>
            <person name="Copeland A."/>
            <person name="Lapidus A."/>
            <person name="Glavina del Rio T."/>
            <person name="Tice H."/>
            <person name="Bruce D."/>
            <person name="Goodwin L."/>
            <person name="Pitluck S."/>
            <person name="Chertkov O."/>
            <person name="Brettin T."/>
            <person name="Detter J.C."/>
            <person name="Han C."/>
            <person name="Schmutz J."/>
            <person name="Larimer F."/>
            <person name="Land M."/>
            <person name="Hauser L."/>
            <person name="Kyrpides N."/>
            <person name="Ovchinnikova G."/>
            <person name="Noll K."/>
        </authorList>
    </citation>
    <scope>NUCLEOTIDE SEQUENCE [LARGE SCALE GENOMIC DNA]</scope>
    <source>
        <strain evidence="4">ATCC BAA-1733 / DSM 21960 / TBF 19.5.1</strain>
    </source>
</reference>
<protein>
    <submittedName>
        <fullName evidence="3">Thiamine pyrophosphate protein domain protein TPP-binding</fullName>
    </submittedName>
</protein>
<organism evidence="3 4">
    <name type="scientific">Kosmotoga olearia (strain ATCC BAA-1733 / DSM 21960 / TBF 19.5.1)</name>
    <dbReference type="NCBI Taxonomy" id="521045"/>
    <lineage>
        <taxon>Bacteria</taxon>
        <taxon>Thermotogati</taxon>
        <taxon>Thermotogota</taxon>
        <taxon>Thermotogae</taxon>
        <taxon>Kosmotogales</taxon>
        <taxon>Kosmotogaceae</taxon>
        <taxon>Kosmotoga</taxon>
    </lineage>
</organism>
<dbReference type="PANTHER" id="PTHR48084">
    <property type="entry name" value="2-OXOGLUTARATE OXIDOREDUCTASE SUBUNIT KORB-RELATED"/>
    <property type="match status" value="1"/>
</dbReference>
<dbReference type="AlphaFoldDB" id="C5CIQ3"/>
<dbReference type="GO" id="GO:0030976">
    <property type="term" value="F:thiamine pyrophosphate binding"/>
    <property type="evidence" value="ECO:0007669"/>
    <property type="project" value="InterPro"/>
</dbReference>